<gene>
    <name evidence="2" type="ORF">PDE_09430</name>
</gene>
<evidence type="ECO:0000313" key="2">
    <source>
        <dbReference type="EMBL" id="EPS34466.1"/>
    </source>
</evidence>
<dbReference type="eggNOG" id="ENOG502SII9">
    <property type="taxonomic scope" value="Eukaryota"/>
</dbReference>
<organism evidence="2 3">
    <name type="scientific">Penicillium oxalicum (strain 114-2 / CGMCC 5302)</name>
    <name type="common">Penicillium decumbens</name>
    <dbReference type="NCBI Taxonomy" id="933388"/>
    <lineage>
        <taxon>Eukaryota</taxon>
        <taxon>Fungi</taxon>
        <taxon>Dikarya</taxon>
        <taxon>Ascomycota</taxon>
        <taxon>Pezizomycotina</taxon>
        <taxon>Eurotiomycetes</taxon>
        <taxon>Eurotiomycetidae</taxon>
        <taxon>Eurotiales</taxon>
        <taxon>Aspergillaceae</taxon>
        <taxon>Penicillium</taxon>
    </lineage>
</organism>
<dbReference type="Pfam" id="PF17111">
    <property type="entry name" value="PigL_N"/>
    <property type="match status" value="1"/>
</dbReference>
<dbReference type="EMBL" id="KB644415">
    <property type="protein sequence ID" value="EPS34466.1"/>
    <property type="molecule type" value="Genomic_DNA"/>
</dbReference>
<keyword evidence="3" id="KW-1185">Reference proteome</keyword>
<dbReference type="Proteomes" id="UP000019376">
    <property type="component" value="Unassembled WGS sequence"/>
</dbReference>
<dbReference type="HOGENOM" id="CLU_1081788_0_0_1"/>
<proteinExistence type="predicted"/>
<feature type="domain" description="Azaphilone pigments biosynthesis cluster protein L N-terminal" evidence="1">
    <location>
        <begin position="1"/>
        <end position="204"/>
    </location>
</feature>
<accession>S8A042</accession>
<protein>
    <recommendedName>
        <fullName evidence="1">Azaphilone pigments biosynthesis cluster protein L N-terminal domain-containing protein</fullName>
    </recommendedName>
</protein>
<dbReference type="AlphaFoldDB" id="S8A042"/>
<sequence length="281" mass="31691">MDPFSITVGALGITQFAMESINGLKNLVNSLYEAKDVLQDVTSGLEAIQRPLTALERLQVSDEQIYTAVKEDLESTGVAQAVKECGNKCAEFSKKLEKWTRHSSATRLSLRDRLSVSLWNKESIQTLKTQVYSCQATVQFAVTSAQLIIQVRSENTSKTRRQDTERQLRNLENYIQEHLKFTQRKQDETLQRQRDLENLEDEDDDDGGAQRALAIQETKEQARLLEADQNSSEIFSQILSKLSTWETGSQSKTEIRISGNDNHGIVIGQSTGTVTWNGHRP</sequence>
<reference evidence="2 3" key="1">
    <citation type="journal article" date="2013" name="PLoS ONE">
        <title>Genomic and secretomic analyses reveal unique features of the lignocellulolytic enzyme system of Penicillium decumbens.</title>
        <authorList>
            <person name="Liu G."/>
            <person name="Zhang L."/>
            <person name="Wei X."/>
            <person name="Zou G."/>
            <person name="Qin Y."/>
            <person name="Ma L."/>
            <person name="Li J."/>
            <person name="Zheng H."/>
            <person name="Wang S."/>
            <person name="Wang C."/>
            <person name="Xun L."/>
            <person name="Zhao G.-P."/>
            <person name="Zhou Z."/>
            <person name="Qu Y."/>
        </authorList>
    </citation>
    <scope>NUCLEOTIDE SEQUENCE [LARGE SCALE GENOMIC DNA]</scope>
    <source>
        <strain evidence="3">114-2 / CGMCC 5302</strain>
    </source>
</reference>
<name>S8A042_PENO1</name>
<evidence type="ECO:0000259" key="1">
    <source>
        <dbReference type="Pfam" id="PF17111"/>
    </source>
</evidence>
<dbReference type="OrthoDB" id="432483at2759"/>
<dbReference type="PhylomeDB" id="S8A042"/>
<evidence type="ECO:0000313" key="3">
    <source>
        <dbReference type="Proteomes" id="UP000019376"/>
    </source>
</evidence>
<dbReference type="InterPro" id="IPR031348">
    <property type="entry name" value="PigL_N"/>
</dbReference>